<dbReference type="HAMAP" id="MF_00590">
    <property type="entry name" value="Dephospho_CoA_kinase_GTP_dep"/>
    <property type="match status" value="1"/>
</dbReference>
<dbReference type="PANTHER" id="PTHR40732">
    <property type="entry name" value="UPF0218 PROTEIN TK1697"/>
    <property type="match status" value="1"/>
</dbReference>
<protein>
    <recommendedName>
        <fullName evidence="6">GTP-dependent dephospho-CoA kinase</fullName>
        <ecNumber evidence="6">2.7.1.237</ecNumber>
    </recommendedName>
    <alternativeName>
        <fullName evidence="6">Dephospho-coenzyme A kinase</fullName>
        <shortName evidence="6">DPCK</shortName>
    </alternativeName>
</protein>
<keyword evidence="3 6" id="KW-0418">Kinase</keyword>
<evidence type="ECO:0000256" key="3">
    <source>
        <dbReference type="ARBA" id="ARBA00022777"/>
    </source>
</evidence>
<comment type="similarity">
    <text evidence="6">Belongs to the GTP-dependent DPCK family.</text>
</comment>
<dbReference type="PANTHER" id="PTHR40732:SF1">
    <property type="entry name" value="GTP-DEPENDENT DEPHOSPHO-COA KINASE"/>
    <property type="match status" value="1"/>
</dbReference>
<keyword evidence="4 6" id="KW-0173">Coenzyme A biosynthesis</keyword>
<comment type="caution">
    <text evidence="6">Lacks conserved residue(s) required for the propagation of feature annotation.</text>
</comment>
<evidence type="ECO:0000256" key="5">
    <source>
        <dbReference type="ARBA" id="ARBA00023134"/>
    </source>
</evidence>
<keyword evidence="5 6" id="KW-0342">GTP-binding</keyword>
<dbReference type="UniPathway" id="UPA00241"/>
<dbReference type="InterPro" id="IPR007164">
    <property type="entry name" value="GTP-dep_dephospho-CoA_kin"/>
</dbReference>
<dbReference type="GO" id="GO:0005525">
    <property type="term" value="F:GTP binding"/>
    <property type="evidence" value="ECO:0007669"/>
    <property type="project" value="UniProtKB-UniRule"/>
</dbReference>
<evidence type="ECO:0000256" key="4">
    <source>
        <dbReference type="ARBA" id="ARBA00022993"/>
    </source>
</evidence>
<dbReference type="EC" id="2.7.1.237" evidence="6"/>
<dbReference type="Pfam" id="PF04019">
    <property type="entry name" value="DUF359"/>
    <property type="match status" value="1"/>
</dbReference>
<proteinExistence type="inferred from homology"/>
<accession>A0A7J2U358</accession>
<feature type="binding site" evidence="6">
    <location>
        <position position="130"/>
    </location>
    <ligand>
        <name>GTP</name>
        <dbReference type="ChEBI" id="CHEBI:37565"/>
    </ligand>
</feature>
<name>A0A7J2U358_9CREN</name>
<evidence type="ECO:0000313" key="7">
    <source>
        <dbReference type="EMBL" id="HEM67136.1"/>
    </source>
</evidence>
<keyword evidence="1 6" id="KW-0808">Transferase</keyword>
<evidence type="ECO:0000256" key="1">
    <source>
        <dbReference type="ARBA" id="ARBA00022679"/>
    </source>
</evidence>
<feature type="binding site" evidence="6">
    <location>
        <position position="75"/>
    </location>
    <ligand>
        <name>GTP</name>
        <dbReference type="ChEBI" id="CHEBI:37565"/>
    </ligand>
</feature>
<comment type="catalytic activity">
    <reaction evidence="6">
        <text>3'-dephospho-CoA + GTP = GDP + CoA + H(+)</text>
        <dbReference type="Rhea" id="RHEA:61156"/>
        <dbReference type="ChEBI" id="CHEBI:15378"/>
        <dbReference type="ChEBI" id="CHEBI:37565"/>
        <dbReference type="ChEBI" id="CHEBI:57287"/>
        <dbReference type="ChEBI" id="CHEBI:57328"/>
        <dbReference type="ChEBI" id="CHEBI:58189"/>
        <dbReference type="EC" id="2.7.1.237"/>
    </reaction>
</comment>
<sequence>MMMIIYRMPESLRERLAKPYLYNSSLIFVQGPREYVAFSLRTLLYSSLDAVHVVGDYTCETFLHYIGVPRLCVIDGNIMRSPFNISHITRYFEYVFNCVNPRGSISMDCIKKLQDALSLYKSLVIAKGEEDLLSLALMMYLPAGYIVYGIPKKGVVVVDVSSTKSETINLFSQFSLAILTPSSL</sequence>
<feature type="binding site" evidence="6">
    <location>
        <position position="56"/>
    </location>
    <ligand>
        <name>GTP</name>
        <dbReference type="ChEBI" id="CHEBI:37565"/>
    </ligand>
</feature>
<gene>
    <name evidence="7" type="ORF">ENO26_06180</name>
</gene>
<evidence type="ECO:0000256" key="6">
    <source>
        <dbReference type="HAMAP-Rule" id="MF_00590"/>
    </source>
</evidence>
<dbReference type="GO" id="GO:0016301">
    <property type="term" value="F:kinase activity"/>
    <property type="evidence" value="ECO:0007669"/>
    <property type="project" value="UniProtKB-UniRule"/>
</dbReference>
<organism evidence="7">
    <name type="scientific">Ignisphaera aggregans</name>
    <dbReference type="NCBI Taxonomy" id="334771"/>
    <lineage>
        <taxon>Archaea</taxon>
        <taxon>Thermoproteota</taxon>
        <taxon>Thermoprotei</taxon>
        <taxon>Desulfurococcales</taxon>
        <taxon>Desulfurococcaceae</taxon>
        <taxon>Ignisphaera</taxon>
    </lineage>
</organism>
<dbReference type="EMBL" id="DSEU01000040">
    <property type="protein sequence ID" value="HEM67136.1"/>
    <property type="molecule type" value="Genomic_DNA"/>
</dbReference>
<reference evidence="7" key="1">
    <citation type="journal article" date="2020" name="mSystems">
        <title>Genome- and Community-Level Interaction Insights into Carbon Utilization and Element Cycling Functions of Hydrothermarchaeota in Hydrothermal Sediment.</title>
        <authorList>
            <person name="Zhou Z."/>
            <person name="Liu Y."/>
            <person name="Xu W."/>
            <person name="Pan J."/>
            <person name="Luo Z.H."/>
            <person name="Li M."/>
        </authorList>
    </citation>
    <scope>NUCLEOTIDE SEQUENCE [LARGE SCALE GENOMIC DNA]</scope>
    <source>
        <strain evidence="7">SpSt-125</strain>
    </source>
</reference>
<comment type="function">
    <text evidence="6">Catalyzes the GTP-dependent phosphorylation of the 3'-hydroxyl group of dephosphocoenzyme A to form coenzyme A (CoA).</text>
</comment>
<evidence type="ECO:0000256" key="2">
    <source>
        <dbReference type="ARBA" id="ARBA00022741"/>
    </source>
</evidence>
<dbReference type="AlphaFoldDB" id="A0A7J2U358"/>
<comment type="pathway">
    <text evidence="6">Cofactor biosynthesis; coenzyme A biosynthesis.</text>
</comment>
<dbReference type="GO" id="GO:0015937">
    <property type="term" value="P:coenzyme A biosynthetic process"/>
    <property type="evidence" value="ECO:0007669"/>
    <property type="project" value="UniProtKB-UniRule"/>
</dbReference>
<comment type="caution">
    <text evidence="7">The sequence shown here is derived from an EMBL/GenBank/DDBJ whole genome shotgun (WGS) entry which is preliminary data.</text>
</comment>
<keyword evidence="2 6" id="KW-0547">Nucleotide-binding</keyword>